<evidence type="ECO:0000313" key="2">
    <source>
        <dbReference type="Proteomes" id="UP001341840"/>
    </source>
</evidence>
<protein>
    <submittedName>
        <fullName evidence="1">Uncharacterized protein</fullName>
    </submittedName>
</protein>
<name>A0ABU6TY88_9FABA</name>
<evidence type="ECO:0000313" key="1">
    <source>
        <dbReference type="EMBL" id="MED6152963.1"/>
    </source>
</evidence>
<organism evidence="1 2">
    <name type="scientific">Stylosanthes scabra</name>
    <dbReference type="NCBI Taxonomy" id="79078"/>
    <lineage>
        <taxon>Eukaryota</taxon>
        <taxon>Viridiplantae</taxon>
        <taxon>Streptophyta</taxon>
        <taxon>Embryophyta</taxon>
        <taxon>Tracheophyta</taxon>
        <taxon>Spermatophyta</taxon>
        <taxon>Magnoliopsida</taxon>
        <taxon>eudicotyledons</taxon>
        <taxon>Gunneridae</taxon>
        <taxon>Pentapetalae</taxon>
        <taxon>rosids</taxon>
        <taxon>fabids</taxon>
        <taxon>Fabales</taxon>
        <taxon>Fabaceae</taxon>
        <taxon>Papilionoideae</taxon>
        <taxon>50 kb inversion clade</taxon>
        <taxon>dalbergioids sensu lato</taxon>
        <taxon>Dalbergieae</taxon>
        <taxon>Pterocarpus clade</taxon>
        <taxon>Stylosanthes</taxon>
    </lineage>
</organism>
<dbReference type="EMBL" id="JASCZI010092969">
    <property type="protein sequence ID" value="MED6152963.1"/>
    <property type="molecule type" value="Genomic_DNA"/>
</dbReference>
<keyword evidence="2" id="KW-1185">Reference proteome</keyword>
<sequence length="98" mass="10963">MKETLETGVDHLYLMVVDIPNGKIYIFNTLPLHPLLIARKQAVKSMAAVLDGMLKAAYPDVDVLGPRPHLAAWYPEVAPGIPIIETSYIDKLWVLLRL</sequence>
<gene>
    <name evidence="1" type="ORF">PIB30_096990</name>
</gene>
<comment type="caution">
    <text evidence="1">The sequence shown here is derived from an EMBL/GenBank/DDBJ whole genome shotgun (WGS) entry which is preliminary data.</text>
</comment>
<reference evidence="1 2" key="1">
    <citation type="journal article" date="2023" name="Plants (Basel)">
        <title>Bridging the Gap: Combining Genomics and Transcriptomics Approaches to Understand Stylosanthes scabra, an Orphan Legume from the Brazilian Caatinga.</title>
        <authorList>
            <person name="Ferreira-Neto J.R.C."/>
            <person name="da Silva M.D."/>
            <person name="Binneck E."/>
            <person name="de Melo N.F."/>
            <person name="da Silva R.H."/>
            <person name="de Melo A.L.T.M."/>
            <person name="Pandolfi V."/>
            <person name="Bustamante F.O."/>
            <person name="Brasileiro-Vidal A.C."/>
            <person name="Benko-Iseppon A.M."/>
        </authorList>
    </citation>
    <scope>NUCLEOTIDE SEQUENCE [LARGE SCALE GENOMIC DNA]</scope>
    <source>
        <tissue evidence="1">Leaves</tissue>
    </source>
</reference>
<dbReference type="Proteomes" id="UP001341840">
    <property type="component" value="Unassembled WGS sequence"/>
</dbReference>
<proteinExistence type="predicted"/>
<accession>A0ABU6TY88</accession>